<keyword evidence="1" id="KW-0805">Transcription regulation</keyword>
<keyword evidence="2" id="KW-0238">DNA-binding</keyword>
<organism evidence="5 6">
    <name type="scientific">Actinocatenispora thailandica</name>
    <dbReference type="NCBI Taxonomy" id="227318"/>
    <lineage>
        <taxon>Bacteria</taxon>
        <taxon>Bacillati</taxon>
        <taxon>Actinomycetota</taxon>
        <taxon>Actinomycetes</taxon>
        <taxon>Micromonosporales</taxon>
        <taxon>Micromonosporaceae</taxon>
        <taxon>Actinocatenispora</taxon>
    </lineage>
</organism>
<dbReference type="Gene3D" id="1.20.120.530">
    <property type="entry name" value="GntR ligand-binding domain-like"/>
    <property type="match status" value="1"/>
</dbReference>
<dbReference type="Pfam" id="PF07729">
    <property type="entry name" value="FCD"/>
    <property type="match status" value="1"/>
</dbReference>
<feature type="domain" description="HTH gntR-type" evidence="4">
    <location>
        <begin position="15"/>
        <end position="85"/>
    </location>
</feature>
<keyword evidence="6" id="KW-1185">Reference proteome</keyword>
<dbReference type="PROSITE" id="PS50949">
    <property type="entry name" value="HTH_GNTR"/>
    <property type="match status" value="1"/>
</dbReference>
<dbReference type="SUPFAM" id="SSF46785">
    <property type="entry name" value="Winged helix' DNA-binding domain"/>
    <property type="match status" value="1"/>
</dbReference>
<dbReference type="SMART" id="SM00345">
    <property type="entry name" value="HTH_GNTR"/>
    <property type="match status" value="1"/>
</dbReference>
<dbReference type="GO" id="GO:0003677">
    <property type="term" value="F:DNA binding"/>
    <property type="evidence" value="ECO:0007669"/>
    <property type="project" value="UniProtKB-KW"/>
</dbReference>
<dbReference type="PANTHER" id="PTHR43537:SF44">
    <property type="entry name" value="GNTR FAMILY REGULATORY PROTEIN"/>
    <property type="match status" value="1"/>
</dbReference>
<sequence>MRAMSYGYTGDGPLADPPDALADPLAMRLAAIIREIRPGERLPAERELATHLGVSRTALRDRLRFLESAGILRRRSGSGTYVEALNPQALTRTLGVAVTFSGLPAESMFTALDALDRQAAREAATHADPAQRAALRQALEGMRDDRPNAVLTAHEEFHDAMVAAADSPALTLLRSGVVGALRKAQLIWPDRPDSADAVPPPGLYERHAEIYRAIAAGDPTAAGAAFDG</sequence>
<dbReference type="InterPro" id="IPR036390">
    <property type="entry name" value="WH_DNA-bd_sf"/>
</dbReference>
<dbReference type="SUPFAM" id="SSF48008">
    <property type="entry name" value="GntR ligand-binding domain-like"/>
    <property type="match status" value="1"/>
</dbReference>
<dbReference type="Gene3D" id="1.10.10.10">
    <property type="entry name" value="Winged helix-like DNA-binding domain superfamily/Winged helix DNA-binding domain"/>
    <property type="match status" value="1"/>
</dbReference>
<dbReference type="SMART" id="SM00895">
    <property type="entry name" value="FCD"/>
    <property type="match status" value="1"/>
</dbReference>
<name>A0A7R7DWF0_9ACTN</name>
<evidence type="ECO:0000313" key="6">
    <source>
        <dbReference type="Proteomes" id="UP000611640"/>
    </source>
</evidence>
<dbReference type="Pfam" id="PF00392">
    <property type="entry name" value="GntR"/>
    <property type="match status" value="1"/>
</dbReference>
<keyword evidence="3" id="KW-0804">Transcription</keyword>
<dbReference type="EMBL" id="AP023355">
    <property type="protein sequence ID" value="BCJ39134.1"/>
    <property type="molecule type" value="Genomic_DNA"/>
</dbReference>
<dbReference type="PRINTS" id="PR00035">
    <property type="entry name" value="HTHGNTR"/>
</dbReference>
<dbReference type="CDD" id="cd07377">
    <property type="entry name" value="WHTH_GntR"/>
    <property type="match status" value="1"/>
</dbReference>
<evidence type="ECO:0000256" key="2">
    <source>
        <dbReference type="ARBA" id="ARBA00023125"/>
    </source>
</evidence>
<dbReference type="PANTHER" id="PTHR43537">
    <property type="entry name" value="TRANSCRIPTIONAL REGULATOR, GNTR FAMILY"/>
    <property type="match status" value="1"/>
</dbReference>
<dbReference type="GO" id="GO:0003700">
    <property type="term" value="F:DNA-binding transcription factor activity"/>
    <property type="evidence" value="ECO:0007669"/>
    <property type="project" value="InterPro"/>
</dbReference>
<proteinExistence type="predicted"/>
<evidence type="ECO:0000256" key="1">
    <source>
        <dbReference type="ARBA" id="ARBA00023015"/>
    </source>
</evidence>
<evidence type="ECO:0000256" key="3">
    <source>
        <dbReference type="ARBA" id="ARBA00023163"/>
    </source>
</evidence>
<dbReference type="InterPro" id="IPR008920">
    <property type="entry name" value="TF_FadR/GntR_C"/>
</dbReference>
<dbReference type="InterPro" id="IPR036388">
    <property type="entry name" value="WH-like_DNA-bd_sf"/>
</dbReference>
<dbReference type="KEGG" id="atl:Athai_66370"/>
<gene>
    <name evidence="5" type="ORF">Athai_66370</name>
</gene>
<protein>
    <submittedName>
        <fullName evidence="5">GntR family transcriptional regulator</fullName>
    </submittedName>
</protein>
<evidence type="ECO:0000313" key="5">
    <source>
        <dbReference type="EMBL" id="BCJ39134.1"/>
    </source>
</evidence>
<dbReference type="InterPro" id="IPR000524">
    <property type="entry name" value="Tscrpt_reg_HTH_GntR"/>
</dbReference>
<accession>A0A7R7DWF0</accession>
<dbReference type="AlphaFoldDB" id="A0A7R7DWF0"/>
<dbReference type="InterPro" id="IPR011711">
    <property type="entry name" value="GntR_C"/>
</dbReference>
<evidence type="ECO:0000259" key="4">
    <source>
        <dbReference type="PROSITE" id="PS50949"/>
    </source>
</evidence>
<reference evidence="5 6" key="1">
    <citation type="submission" date="2020-08" db="EMBL/GenBank/DDBJ databases">
        <title>Whole genome shotgun sequence of Actinocatenispora thailandica NBRC 105041.</title>
        <authorList>
            <person name="Komaki H."/>
            <person name="Tamura T."/>
        </authorList>
    </citation>
    <scope>NUCLEOTIDE SEQUENCE [LARGE SCALE GENOMIC DNA]</scope>
    <source>
        <strain evidence="5 6">NBRC 105041</strain>
    </source>
</reference>
<dbReference type="Proteomes" id="UP000611640">
    <property type="component" value="Chromosome"/>
</dbReference>